<reference evidence="3 4" key="1">
    <citation type="submission" date="2023-03" db="EMBL/GenBank/DDBJ databases">
        <title>Complete genome sequences of several Auritidibacter ignavus strains isolated from ear infections.</title>
        <authorList>
            <person name="Baehr T."/>
            <person name="Baumhoegger A.M."/>
        </authorList>
    </citation>
    <scope>NUCLEOTIDE SEQUENCE [LARGE SCALE GENOMIC DNA]</scope>
    <source>
        <strain evidence="3 4">BABAE-6</strain>
    </source>
</reference>
<sequence length="366" mass="40545">MKYVIIGGGIAGISLAEELTRRVASNDQVTVLEAEDRLAYHTSSRAAQQLTLSYGPQAVRELTEFTVQDLDKRQQGLDEPLMWQSDFLLFGTQDHVVEEMYPGMTPLTHQEVREHAPEIRPESFDDGGLEHRSVRVRALPFLHWLADQATDRGANTVLNARMIRAERVGGLWQLTPEDGQEFVADVVINAAGAWADIVAEAFGARPLGLIPKRRTALEAALATPLTPDHPLVCRAGHDYYYRYDELGIVASPGEDEPWHAEDAQPRDADVQRLIDRIQTETTLEITEVIRSWCGLRTEGPDGEPVNGFDPQVPGLFWLAGQSGYGFQTSLAMATLATDLLIDRTAGNWVSADAVARVSPDRFYQQG</sequence>
<dbReference type="Proteomes" id="UP001224674">
    <property type="component" value="Chromosome"/>
</dbReference>
<dbReference type="GO" id="GO:0016491">
    <property type="term" value="F:oxidoreductase activity"/>
    <property type="evidence" value="ECO:0007669"/>
    <property type="project" value="UniProtKB-KW"/>
</dbReference>
<dbReference type="AlphaFoldDB" id="A0AAJ6DFB6"/>
<dbReference type="Pfam" id="PF01266">
    <property type="entry name" value="DAO"/>
    <property type="match status" value="1"/>
</dbReference>
<dbReference type="SUPFAM" id="SSF51905">
    <property type="entry name" value="FAD/NAD(P)-binding domain"/>
    <property type="match status" value="1"/>
</dbReference>
<dbReference type="EMBL" id="CP122566">
    <property type="protein sequence ID" value="WGH94243.1"/>
    <property type="molecule type" value="Genomic_DNA"/>
</dbReference>
<name>A0AAJ6DFB6_9MICC</name>
<gene>
    <name evidence="3" type="ORF">QDX21_05495</name>
</gene>
<dbReference type="GO" id="GO:0005737">
    <property type="term" value="C:cytoplasm"/>
    <property type="evidence" value="ECO:0007669"/>
    <property type="project" value="TreeGrafter"/>
</dbReference>
<feature type="domain" description="FAD dependent oxidoreductase" evidence="2">
    <location>
        <begin position="3"/>
        <end position="339"/>
    </location>
</feature>
<proteinExistence type="predicted"/>
<dbReference type="InterPro" id="IPR006076">
    <property type="entry name" value="FAD-dep_OxRdtase"/>
</dbReference>
<organism evidence="3 4">
    <name type="scientific">Auritidibacter ignavus</name>
    <dbReference type="NCBI Taxonomy" id="678932"/>
    <lineage>
        <taxon>Bacteria</taxon>
        <taxon>Bacillati</taxon>
        <taxon>Actinomycetota</taxon>
        <taxon>Actinomycetes</taxon>
        <taxon>Micrococcales</taxon>
        <taxon>Micrococcaceae</taxon>
        <taxon>Auritidibacter</taxon>
    </lineage>
</organism>
<protein>
    <submittedName>
        <fullName evidence="3">FAD-dependent oxidoreductase</fullName>
        <ecNumber evidence="3">1.-.-.-</ecNumber>
    </submittedName>
</protein>
<accession>A0AAJ6DFB6</accession>
<dbReference type="Gene3D" id="3.30.9.10">
    <property type="entry name" value="D-Amino Acid Oxidase, subunit A, domain 2"/>
    <property type="match status" value="1"/>
</dbReference>
<dbReference type="PANTHER" id="PTHR13847:SF287">
    <property type="entry name" value="FAD-DEPENDENT OXIDOREDUCTASE DOMAIN-CONTAINING PROTEIN 1"/>
    <property type="match status" value="1"/>
</dbReference>
<dbReference type="RefSeq" id="WP_279675324.1">
    <property type="nucleotide sequence ID" value="NZ_CP122566.1"/>
</dbReference>
<dbReference type="PANTHER" id="PTHR13847">
    <property type="entry name" value="SARCOSINE DEHYDROGENASE-RELATED"/>
    <property type="match status" value="1"/>
</dbReference>
<evidence type="ECO:0000313" key="3">
    <source>
        <dbReference type="EMBL" id="WGH94243.1"/>
    </source>
</evidence>
<evidence type="ECO:0000259" key="2">
    <source>
        <dbReference type="Pfam" id="PF01266"/>
    </source>
</evidence>
<dbReference type="InterPro" id="IPR036188">
    <property type="entry name" value="FAD/NAD-bd_sf"/>
</dbReference>
<keyword evidence="1 3" id="KW-0560">Oxidoreductase</keyword>
<evidence type="ECO:0000313" key="4">
    <source>
        <dbReference type="Proteomes" id="UP001224674"/>
    </source>
</evidence>
<keyword evidence="4" id="KW-1185">Reference proteome</keyword>
<dbReference type="Gene3D" id="3.50.50.60">
    <property type="entry name" value="FAD/NAD(P)-binding domain"/>
    <property type="match status" value="1"/>
</dbReference>
<dbReference type="EC" id="1.-.-.-" evidence="3"/>
<evidence type="ECO:0000256" key="1">
    <source>
        <dbReference type="ARBA" id="ARBA00023002"/>
    </source>
</evidence>